<dbReference type="OrthoDB" id="196165at2759"/>
<evidence type="ECO:0000259" key="19">
    <source>
        <dbReference type="PROSITE" id="PS50105"/>
    </source>
</evidence>
<dbReference type="FunFam" id="2.60.200.40:FF:000001">
    <property type="entry name" value="Diacylglycerol kinase"/>
    <property type="match status" value="1"/>
</dbReference>
<keyword evidence="14 15" id="KW-0067">ATP-binding</keyword>
<keyword evidence="8" id="KW-0479">Metal-binding</keyword>
<evidence type="ECO:0000256" key="7">
    <source>
        <dbReference type="ARBA" id="ARBA00022679"/>
    </source>
</evidence>
<evidence type="ECO:0000313" key="22">
    <source>
        <dbReference type="Proteomes" id="UP000036403"/>
    </source>
</evidence>
<evidence type="ECO:0000256" key="16">
    <source>
        <dbReference type="SAM" id="MobiDB-lite"/>
    </source>
</evidence>
<organism evidence="21 22">
    <name type="scientific">Lasius niger</name>
    <name type="common">Black garden ant</name>
    <dbReference type="NCBI Taxonomy" id="67767"/>
    <lineage>
        <taxon>Eukaryota</taxon>
        <taxon>Metazoa</taxon>
        <taxon>Ecdysozoa</taxon>
        <taxon>Arthropoda</taxon>
        <taxon>Hexapoda</taxon>
        <taxon>Insecta</taxon>
        <taxon>Pterygota</taxon>
        <taxon>Neoptera</taxon>
        <taxon>Endopterygota</taxon>
        <taxon>Hymenoptera</taxon>
        <taxon>Apocrita</taxon>
        <taxon>Aculeata</taxon>
        <taxon>Formicoidea</taxon>
        <taxon>Formicidae</taxon>
        <taxon>Formicinae</taxon>
        <taxon>Lasius</taxon>
        <taxon>Lasius</taxon>
    </lineage>
</organism>
<dbReference type="Pfam" id="PF00609">
    <property type="entry name" value="DAGK_acc"/>
    <property type="match status" value="1"/>
</dbReference>
<keyword evidence="6" id="KW-0597">Phosphoprotein</keyword>
<dbReference type="InterPro" id="IPR037607">
    <property type="entry name" value="DGK"/>
</dbReference>
<dbReference type="InterPro" id="IPR016064">
    <property type="entry name" value="NAD/diacylglycerol_kinase_sf"/>
</dbReference>
<evidence type="ECO:0000259" key="18">
    <source>
        <dbReference type="PROSITE" id="PS50081"/>
    </source>
</evidence>
<dbReference type="InterPro" id="IPR001660">
    <property type="entry name" value="SAM"/>
</dbReference>
<dbReference type="Pfam" id="PF22944">
    <property type="entry name" value="DGKD_4H"/>
    <property type="match status" value="1"/>
</dbReference>
<dbReference type="CDD" id="cd20800">
    <property type="entry name" value="C1_DGK_typeII_rpt1"/>
    <property type="match status" value="1"/>
</dbReference>
<name>A0A0J7KTV7_LASNI</name>
<reference evidence="21 22" key="1">
    <citation type="submission" date="2015-04" db="EMBL/GenBank/DDBJ databases">
        <title>Lasius niger genome sequencing.</title>
        <authorList>
            <person name="Konorov E.A."/>
            <person name="Nikitin M.A."/>
            <person name="Kirill M.V."/>
            <person name="Chang P."/>
        </authorList>
    </citation>
    <scope>NUCLEOTIDE SEQUENCE [LARGE SCALE GENOMIC DNA]</scope>
    <source>
        <tissue evidence="21">Whole</tissue>
    </source>
</reference>
<evidence type="ECO:0000256" key="13">
    <source>
        <dbReference type="ARBA" id="ARBA00022833"/>
    </source>
</evidence>
<evidence type="ECO:0000259" key="17">
    <source>
        <dbReference type="PROSITE" id="PS50003"/>
    </source>
</evidence>
<proteinExistence type="inferred from homology"/>
<dbReference type="Gene3D" id="2.60.200.40">
    <property type="match status" value="1"/>
</dbReference>
<keyword evidence="12 15" id="KW-0418">Kinase</keyword>
<keyword evidence="7 15" id="KW-0808">Transferase</keyword>
<dbReference type="GO" id="GO:0005737">
    <property type="term" value="C:cytoplasm"/>
    <property type="evidence" value="ECO:0007669"/>
    <property type="project" value="UniProtKB-SubCell"/>
</dbReference>
<dbReference type="EC" id="2.7.1.107" evidence="15"/>
<dbReference type="GO" id="GO:0005524">
    <property type="term" value="F:ATP binding"/>
    <property type="evidence" value="ECO:0007669"/>
    <property type="project" value="UniProtKB-KW"/>
</dbReference>
<keyword evidence="9" id="KW-0677">Repeat</keyword>
<dbReference type="Gene3D" id="3.40.50.10330">
    <property type="entry name" value="Probable inorganic polyphosphate/atp-NAD kinase, domain 1"/>
    <property type="match status" value="1"/>
</dbReference>
<evidence type="ECO:0000256" key="14">
    <source>
        <dbReference type="ARBA" id="ARBA00022840"/>
    </source>
</evidence>
<feature type="compositionally biased region" description="Basic and acidic residues" evidence="16">
    <location>
        <begin position="692"/>
        <end position="721"/>
    </location>
</feature>
<feature type="compositionally biased region" description="Polar residues" evidence="16">
    <location>
        <begin position="664"/>
        <end position="681"/>
    </location>
</feature>
<evidence type="ECO:0000256" key="12">
    <source>
        <dbReference type="ARBA" id="ARBA00022777"/>
    </source>
</evidence>
<dbReference type="SUPFAM" id="SSF111331">
    <property type="entry name" value="NAD kinase/diacylglycerol kinase-like"/>
    <property type="match status" value="2"/>
</dbReference>
<feature type="domain" description="Phorbol-ester/DAG-type" evidence="18">
    <location>
        <begin position="95"/>
        <end position="146"/>
    </location>
</feature>
<dbReference type="PANTHER" id="PTHR11255">
    <property type="entry name" value="DIACYLGLYCEROL KINASE"/>
    <property type="match status" value="1"/>
</dbReference>
<dbReference type="InterPro" id="IPR046349">
    <property type="entry name" value="C1-like_sf"/>
</dbReference>
<dbReference type="SUPFAM" id="SSF47769">
    <property type="entry name" value="SAM/Pointed domain"/>
    <property type="match status" value="1"/>
</dbReference>
<dbReference type="InterPro" id="IPR013761">
    <property type="entry name" value="SAM/pointed_sf"/>
</dbReference>
<dbReference type="PROSITE" id="PS50105">
    <property type="entry name" value="SAM_DOMAIN"/>
    <property type="match status" value="1"/>
</dbReference>
<comment type="subcellular location">
    <subcellularLocation>
        <location evidence="3">Cytoplasm</location>
    </subcellularLocation>
</comment>
<dbReference type="CDD" id="cd20852">
    <property type="entry name" value="C1_DGK_typeII_rpt2"/>
    <property type="match status" value="1"/>
</dbReference>
<dbReference type="GO" id="GO:0004143">
    <property type="term" value="F:ATP-dependent diacylglycerol kinase activity"/>
    <property type="evidence" value="ECO:0007669"/>
    <property type="project" value="UniProtKB-EC"/>
</dbReference>
<evidence type="ECO:0000256" key="5">
    <source>
        <dbReference type="ARBA" id="ARBA00022490"/>
    </source>
</evidence>
<feature type="domain" description="SAM" evidence="19">
    <location>
        <begin position="1310"/>
        <end position="1372"/>
    </location>
</feature>
<comment type="function">
    <text evidence="2">Phosphorylates diacylglycerol (DAG) to generate phosphatidic acid (PA).</text>
</comment>
<evidence type="ECO:0000256" key="8">
    <source>
        <dbReference type="ARBA" id="ARBA00022723"/>
    </source>
</evidence>
<dbReference type="Proteomes" id="UP000036403">
    <property type="component" value="Unassembled WGS sequence"/>
</dbReference>
<dbReference type="STRING" id="67767.A0A0J7KTV7"/>
<keyword evidence="10 15" id="KW-0547">Nucleotide-binding</keyword>
<dbReference type="Pfam" id="PF00536">
    <property type="entry name" value="SAM_1"/>
    <property type="match status" value="1"/>
</dbReference>
<dbReference type="Pfam" id="PF00130">
    <property type="entry name" value="C1_1"/>
    <property type="match status" value="1"/>
</dbReference>
<dbReference type="PROSITE" id="PS50081">
    <property type="entry name" value="ZF_DAG_PE_2"/>
    <property type="match status" value="2"/>
</dbReference>
<dbReference type="Pfam" id="PF00781">
    <property type="entry name" value="DAGK_cat"/>
    <property type="match status" value="1"/>
</dbReference>
<evidence type="ECO:0000259" key="20">
    <source>
        <dbReference type="PROSITE" id="PS50146"/>
    </source>
</evidence>
<keyword evidence="5" id="KW-0963">Cytoplasm</keyword>
<evidence type="ECO:0000256" key="15">
    <source>
        <dbReference type="RuleBase" id="RU361128"/>
    </source>
</evidence>
<feature type="region of interest" description="Disordered" evidence="16">
    <location>
        <begin position="483"/>
        <end position="517"/>
    </location>
</feature>
<dbReference type="FunFam" id="3.30.60.20:FF:000002">
    <property type="entry name" value="Diacylglycerol kinase"/>
    <property type="match status" value="1"/>
</dbReference>
<feature type="non-terminal residue" evidence="21">
    <location>
        <position position="1"/>
    </location>
</feature>
<evidence type="ECO:0000256" key="9">
    <source>
        <dbReference type="ARBA" id="ARBA00022737"/>
    </source>
</evidence>
<dbReference type="InterPro" id="IPR001849">
    <property type="entry name" value="PH_domain"/>
</dbReference>
<comment type="catalytic activity">
    <reaction evidence="1 15">
        <text>a 1,2-diacyl-sn-glycerol + ATP = a 1,2-diacyl-sn-glycero-3-phosphate + ADP + H(+)</text>
        <dbReference type="Rhea" id="RHEA:10272"/>
        <dbReference type="ChEBI" id="CHEBI:15378"/>
        <dbReference type="ChEBI" id="CHEBI:17815"/>
        <dbReference type="ChEBI" id="CHEBI:30616"/>
        <dbReference type="ChEBI" id="CHEBI:58608"/>
        <dbReference type="ChEBI" id="CHEBI:456216"/>
        <dbReference type="EC" id="2.7.1.107"/>
    </reaction>
</comment>
<gene>
    <name evidence="21" type="ORF">RF55_5988</name>
</gene>
<feature type="compositionally biased region" description="Low complexity" evidence="16">
    <location>
        <begin position="653"/>
        <end position="662"/>
    </location>
</feature>
<dbReference type="InterPro" id="IPR002219">
    <property type="entry name" value="PKC_DAG/PE"/>
</dbReference>
<evidence type="ECO:0000256" key="4">
    <source>
        <dbReference type="ARBA" id="ARBA00009280"/>
    </source>
</evidence>
<feature type="compositionally biased region" description="Polar residues" evidence="16">
    <location>
        <begin position="722"/>
        <end position="732"/>
    </location>
</feature>
<dbReference type="PROSITE" id="PS50146">
    <property type="entry name" value="DAGK"/>
    <property type="match status" value="1"/>
</dbReference>
<dbReference type="GO" id="GO:0007200">
    <property type="term" value="P:phospholipase C-activating G protein-coupled receptor signaling pathway"/>
    <property type="evidence" value="ECO:0007669"/>
    <property type="project" value="InterPro"/>
</dbReference>
<dbReference type="SUPFAM" id="SSF57889">
    <property type="entry name" value="Cysteine-rich domain"/>
    <property type="match status" value="2"/>
</dbReference>
<evidence type="ECO:0000256" key="10">
    <source>
        <dbReference type="ARBA" id="ARBA00022741"/>
    </source>
</evidence>
<evidence type="ECO:0000256" key="1">
    <source>
        <dbReference type="ARBA" id="ARBA00001383"/>
    </source>
</evidence>
<dbReference type="PaxDb" id="67767-A0A0J7KTV7"/>
<keyword evidence="13" id="KW-0862">Zinc</keyword>
<dbReference type="GO" id="GO:0005886">
    <property type="term" value="C:plasma membrane"/>
    <property type="evidence" value="ECO:0007669"/>
    <property type="project" value="TreeGrafter"/>
</dbReference>
<accession>A0A0J7KTV7</accession>
<dbReference type="SMART" id="SM00046">
    <property type="entry name" value="DAGKc"/>
    <property type="match status" value="1"/>
</dbReference>
<dbReference type="GO" id="GO:0008270">
    <property type="term" value="F:zinc ion binding"/>
    <property type="evidence" value="ECO:0007669"/>
    <property type="project" value="UniProtKB-KW"/>
</dbReference>
<dbReference type="FunFam" id="3.40.50.10330:FF:000001">
    <property type="entry name" value="Diacylglycerol kinase"/>
    <property type="match status" value="1"/>
</dbReference>
<dbReference type="FunFam" id="1.10.150.50:FF:000021">
    <property type="entry name" value="Diacylglycerol kinase"/>
    <property type="match status" value="1"/>
</dbReference>
<dbReference type="PANTHER" id="PTHR11255:SF109">
    <property type="entry name" value="DIACYLGLYCEROL KINASE ETA"/>
    <property type="match status" value="1"/>
</dbReference>
<dbReference type="GO" id="GO:0046486">
    <property type="term" value="P:glycerolipid metabolic process"/>
    <property type="evidence" value="ECO:0007669"/>
    <property type="project" value="UniProtKB-ARBA"/>
</dbReference>
<evidence type="ECO:0000256" key="11">
    <source>
        <dbReference type="ARBA" id="ARBA00022771"/>
    </source>
</evidence>
<dbReference type="InterPro" id="IPR001206">
    <property type="entry name" value="Diacylglycerol_kinase_cat_dom"/>
</dbReference>
<feature type="region of interest" description="Disordered" evidence="16">
    <location>
        <begin position="546"/>
        <end position="573"/>
    </location>
</feature>
<dbReference type="InterPro" id="IPR054474">
    <property type="entry name" value="DGKD_4H"/>
</dbReference>
<evidence type="ECO:0000256" key="6">
    <source>
        <dbReference type="ARBA" id="ARBA00022553"/>
    </source>
</evidence>
<dbReference type="SMART" id="SM00454">
    <property type="entry name" value="SAM"/>
    <property type="match status" value="1"/>
</dbReference>
<dbReference type="PROSITE" id="PS50003">
    <property type="entry name" value="PH_DOMAIN"/>
    <property type="match status" value="1"/>
</dbReference>
<feature type="compositionally biased region" description="Polar residues" evidence="16">
    <location>
        <begin position="500"/>
        <end position="517"/>
    </location>
</feature>
<dbReference type="Gene3D" id="3.30.60.20">
    <property type="match status" value="2"/>
</dbReference>
<evidence type="ECO:0000256" key="2">
    <source>
        <dbReference type="ARBA" id="ARBA00002064"/>
    </source>
</evidence>
<keyword evidence="11" id="KW-0863">Zinc-finger</keyword>
<sequence>VITPLRSLVLCGENRQDMEEWLNTLRTAAENRPQGDSGTAELLGGVTSHGLSCEVCKYKIHKRCSAKAINNCKWTTLASIGKDIIEDQDGNITMPHQWMEGNLPVSSKCFICDKTCGSVLRLQDWRCLWCRATVHTACRPAISIKCPLGPAKLSVVPPTALHSIGSDEAWEAVRPTGCSPLLVFVNSKSGDNQGVKFLRRFKQLLNPAQVFDLIKGGPGPGLRLFRHFDPFRILVCSGDGSVGWVLSEIDRLGMHKQCQVGVLPLGTGNDLARVLGWGASCDDDTHLPQLLEKYEKAGTKMLDRWSIMTFERSISLPCHKVTLHQPDPAIKSSIAHQYEDSVLAHITNILQSDQESVVISSAKVLCETVKDFATHILEVSLNTGDQQLGEKCETLQQKLDLLLQTLSKEENYLFDNTEEADIGTLNSESLSSNQEKGALEKPEKEITNLKKVRRRKSYMERDAVMSRANSLKRAIRRLVEHTELAVDEQNDPSDEKQGNKMPNITITSDNSPMNSETNIKQHLDISGLLQTDQTSDNISLMPTLESGSSLELSPCPSPTPNVASLSPMPDLRRDSQPEELLTLPAPDGFADSRRNSENMPQGVFSFDSPAAQTAGCQQEAQTTATSDNFLLSSERTQLEAVSDIAVTVTKTTLDTSTPSDDATMQDTIVSPDTDSLHSRNISPEHAQKPAKVKLEPRGHVDSDIFDSTKRSESSEIGHIDSPDNSDMLSTETQHSESGLEDLSSLGQDVISAIMGEKYDSVREGLEIEEPRKSCGLAQFNEGNDIARQSFKTRNIKMDKEQGMLNKYKTDGLTTCVRVLGTKSMQPVETNIVPVNVEKEKVSDLLSPVCCFTVSSDNTQANEKCSINFPPQISVIIDPPSPSLSIESHHKLNLDYNLDPHDKQYSSGGSMERLSVELPESGFSPQATRRISSGSLLKASEVVSLAATTARLGGSSMSLRHERAKSVDKTEDVKKLPIINPLVRLPMWPNVSGGAGLISQALLANADALCAAVSPLMDPDESLMEGYFERCVMNNYFGIGIDAKISLDFHNKREEHPEKCRSRAKNYMWYGVLGSKQWLQKTYKNLEQRVQLECDGQRIPLPSLQGIVVLNIPSFMGGTNFWGGSKEGDLFLAPSFDDRILEVVAVFGSVQMAASRLINLQHHRIAQCQTVQINILGEEGVPIQVDEPELYQVALRTANALEQVHPDGKILQGMSLRPMVTELVSGARQLYEESCELLRDKGHNLRLREDLESKLSISLASMEQELRKCIFDEGGTGLVYLQNVPADDQFRRFAGNSGAAGHPARDQVTTWGVQEVCTWLENLQLGEYADRFVSHDIRGRELLTLARRDLKELGITKVGHVKRILQAINDLNN</sequence>
<dbReference type="EMBL" id="LBMM01003159">
    <property type="protein sequence ID" value="KMQ93882.1"/>
    <property type="molecule type" value="Genomic_DNA"/>
</dbReference>
<keyword evidence="22" id="KW-1185">Reference proteome</keyword>
<dbReference type="InterPro" id="IPR000756">
    <property type="entry name" value="Diacylglycerol_kin_accessory"/>
</dbReference>
<dbReference type="PROSITE" id="PS00479">
    <property type="entry name" value="ZF_DAG_PE_1"/>
    <property type="match status" value="1"/>
</dbReference>
<protein>
    <recommendedName>
        <fullName evidence="15">Diacylglycerol kinase</fullName>
        <shortName evidence="15">DAG kinase</shortName>
        <ecNumber evidence="15">2.7.1.107</ecNumber>
    </recommendedName>
</protein>
<evidence type="ECO:0000313" key="21">
    <source>
        <dbReference type="EMBL" id="KMQ93882.1"/>
    </source>
</evidence>
<feature type="domain" description="PH" evidence="17">
    <location>
        <begin position="1"/>
        <end position="30"/>
    </location>
</feature>
<evidence type="ECO:0000256" key="3">
    <source>
        <dbReference type="ARBA" id="ARBA00004496"/>
    </source>
</evidence>
<feature type="domain" description="DAGKc" evidence="20">
    <location>
        <begin position="176"/>
        <end position="313"/>
    </location>
</feature>
<feature type="domain" description="Phorbol-ester/DAG-type" evidence="18">
    <location>
        <begin position="41"/>
        <end position="72"/>
    </location>
</feature>
<comment type="similarity">
    <text evidence="4 15">Belongs to the eukaryotic diacylglycerol kinase family.</text>
</comment>
<comment type="caution">
    <text evidence="21">The sequence shown here is derived from an EMBL/GenBank/DDBJ whole genome shotgun (WGS) entry which is preliminary data.</text>
</comment>
<dbReference type="SMART" id="SM00045">
    <property type="entry name" value="DAGKa"/>
    <property type="match status" value="1"/>
</dbReference>
<dbReference type="InterPro" id="IPR017438">
    <property type="entry name" value="ATP-NAD_kinase_N"/>
</dbReference>
<dbReference type="Gene3D" id="1.10.150.50">
    <property type="entry name" value="Transcription Factor, Ets-1"/>
    <property type="match status" value="1"/>
</dbReference>
<dbReference type="SMART" id="SM00109">
    <property type="entry name" value="C1"/>
    <property type="match status" value="2"/>
</dbReference>
<feature type="region of interest" description="Disordered" evidence="16">
    <location>
        <begin position="653"/>
        <end position="743"/>
    </location>
</feature>